<evidence type="ECO:0000313" key="2">
    <source>
        <dbReference type="Proteomes" id="UP001497602"/>
    </source>
</evidence>
<organism evidence="1 2">
    <name type="scientific">Tenacibaculum vairaonense</name>
    <dbReference type="NCBI Taxonomy" id="3137860"/>
    <lineage>
        <taxon>Bacteria</taxon>
        <taxon>Pseudomonadati</taxon>
        <taxon>Bacteroidota</taxon>
        <taxon>Flavobacteriia</taxon>
        <taxon>Flavobacteriales</taxon>
        <taxon>Flavobacteriaceae</taxon>
        <taxon>Tenacibaculum</taxon>
    </lineage>
</organism>
<name>A0ABM9PQK6_9FLAO</name>
<evidence type="ECO:0000313" key="1">
    <source>
        <dbReference type="EMBL" id="CAL2108033.1"/>
    </source>
</evidence>
<dbReference type="EMBL" id="CAXJRC010000043">
    <property type="protein sequence ID" value="CAL2108033.1"/>
    <property type="molecule type" value="Genomic_DNA"/>
</dbReference>
<reference evidence="1 2" key="1">
    <citation type="submission" date="2024-05" db="EMBL/GenBank/DDBJ databases">
        <authorList>
            <person name="Duchaud E."/>
        </authorList>
    </citation>
    <scope>NUCLEOTIDE SEQUENCE [LARGE SCALE GENOMIC DNA]</scope>
    <source>
        <strain evidence="1">Ena-SAMPLE-TAB-13-05-2024-13:56:06:370-140305</strain>
    </source>
</reference>
<accession>A0ABM9PQK6</accession>
<dbReference type="PANTHER" id="PTHR34204">
    <property type="entry name" value="RNA-BINDING ASCH DOMAIN PROTEIN"/>
    <property type="match status" value="1"/>
</dbReference>
<sequence length="225" mass="26773">MQKEKIYHQLLQIQEHYQQQKKEHFILKCTTEHLQEFANNIATYWENTEFLTKFTQPTFEEEIILDRKQIYNSFSFFKKENSFVEVANNFQKTSIENFLMVLGQRLTPATIRNEKGLPPANETVCKASFTAYNTHVTKAVRAFEKHAERSTNSFWGQVKGSPQQKENHVRQLVTQILTHKTWWNVFYHYKHELIYEVRIASGHGARWKKSNLEFIGFVEPFSNDF</sequence>
<dbReference type="RefSeq" id="WP_348739612.1">
    <property type="nucleotide sequence ID" value="NZ_CAXJRC010000043.1"/>
</dbReference>
<protein>
    <submittedName>
        <fullName evidence="1">Uncharacterized protein</fullName>
    </submittedName>
</protein>
<dbReference type="Proteomes" id="UP001497602">
    <property type="component" value="Unassembled WGS sequence"/>
</dbReference>
<comment type="caution">
    <text evidence="1">The sequence shown here is derived from an EMBL/GenBank/DDBJ whole genome shotgun (WGS) entry which is preliminary data.</text>
</comment>
<proteinExistence type="predicted"/>
<dbReference type="PANTHER" id="PTHR34204:SF2">
    <property type="entry name" value="RNA-BINDING ASCH DOMAIN PROTEIN"/>
    <property type="match status" value="1"/>
</dbReference>
<gene>
    <name evidence="1" type="ORF">T190115A13A_60028</name>
</gene>
<keyword evidence="2" id="KW-1185">Reference proteome</keyword>